<name>A0AA41QJ93_9MICO</name>
<evidence type="ECO:0000256" key="1">
    <source>
        <dbReference type="SAM" id="MobiDB-lite"/>
    </source>
</evidence>
<comment type="caution">
    <text evidence="2">The sequence shown here is derived from an EMBL/GenBank/DDBJ whole genome shotgun (WGS) entry which is preliminary data.</text>
</comment>
<protein>
    <submittedName>
        <fullName evidence="2">Uncharacterized protein</fullName>
    </submittedName>
</protein>
<evidence type="ECO:0000313" key="3">
    <source>
        <dbReference type="Proteomes" id="UP001165405"/>
    </source>
</evidence>
<dbReference type="Proteomes" id="UP001165405">
    <property type="component" value="Unassembled WGS sequence"/>
</dbReference>
<dbReference type="RefSeq" id="WP_236091486.1">
    <property type="nucleotide sequence ID" value="NZ_JAKGSG010000071.1"/>
</dbReference>
<reference evidence="2" key="1">
    <citation type="submission" date="2022-01" db="EMBL/GenBank/DDBJ databases">
        <title>Antribacter sp. nov., isolated from Guizhou of China.</title>
        <authorList>
            <person name="Chengliang C."/>
            <person name="Ya Z."/>
        </authorList>
    </citation>
    <scope>NUCLEOTIDE SEQUENCE</scope>
    <source>
        <strain evidence="2">KLBMP 9083</strain>
    </source>
</reference>
<gene>
    <name evidence="2" type="ORF">L1785_22530</name>
</gene>
<sequence>MFDHDPDPALGPGPDGPDFERLLEEAYGSDEHAKAAARADITAMSDHQAVDATSAHETIAGLVWRTLRDLGIRGGRMLVIGQDAEVFAGLPAGERRLPPGDANGFTAAIPDAVAREGHPHAGLPLRLFDDDAPDEYDVVIAVPPHLDVSLHRPGVTTARRVAQTLMILGCLEHTEPGGYLVALASREVLDDPDIQGRMLIAERGELVGALRLPAGSLRPGLPGNDACVDLLILRRPLVPSSPITPCQFLPVWPLHMGDQVVQVNQYWLANPQHVLGILATRPNPWGKPEVTVHANPEHRLHTSLARGLDDVLGHAHTTGLTAETGATIDARLRDAQRHDPNTPIPYTLVDRHDLDAVRQQIAQIRAERRRENLNPAKPSPEPPPRARKPSNENPGPSL</sequence>
<accession>A0AA41QJ93</accession>
<proteinExistence type="predicted"/>
<evidence type="ECO:0000313" key="2">
    <source>
        <dbReference type="EMBL" id="MCF4123740.1"/>
    </source>
</evidence>
<dbReference type="EMBL" id="JAKGSG010000071">
    <property type="protein sequence ID" value="MCF4123740.1"/>
    <property type="molecule type" value="Genomic_DNA"/>
</dbReference>
<feature type="region of interest" description="Disordered" evidence="1">
    <location>
        <begin position="365"/>
        <end position="398"/>
    </location>
</feature>
<organism evidence="2 3">
    <name type="scientific">Antribacter soli</name>
    <dbReference type="NCBI Taxonomy" id="2910976"/>
    <lineage>
        <taxon>Bacteria</taxon>
        <taxon>Bacillati</taxon>
        <taxon>Actinomycetota</taxon>
        <taxon>Actinomycetes</taxon>
        <taxon>Micrococcales</taxon>
        <taxon>Promicromonosporaceae</taxon>
        <taxon>Antribacter</taxon>
    </lineage>
</organism>
<dbReference type="AlphaFoldDB" id="A0AA41QJ93"/>
<keyword evidence="3" id="KW-1185">Reference proteome</keyword>